<dbReference type="SUPFAM" id="SSF53474">
    <property type="entry name" value="alpha/beta-Hydrolases"/>
    <property type="match status" value="1"/>
</dbReference>
<keyword evidence="7" id="KW-1185">Reference proteome</keyword>
<organism evidence="6 7">
    <name type="scientific">Aspergillus awamori</name>
    <name type="common">Black koji mold</name>
    <dbReference type="NCBI Taxonomy" id="105351"/>
    <lineage>
        <taxon>Eukaryota</taxon>
        <taxon>Fungi</taxon>
        <taxon>Dikarya</taxon>
        <taxon>Ascomycota</taxon>
        <taxon>Pezizomycotina</taxon>
        <taxon>Eurotiomycetes</taxon>
        <taxon>Eurotiomycetidae</taxon>
        <taxon>Eurotiales</taxon>
        <taxon>Aspergillaceae</taxon>
        <taxon>Aspergillus</taxon>
    </lineage>
</organism>
<dbReference type="EMBL" id="BDHI01000008">
    <property type="protein sequence ID" value="GCB21553.1"/>
    <property type="molecule type" value="Genomic_DNA"/>
</dbReference>
<dbReference type="Gene3D" id="3.40.50.1820">
    <property type="entry name" value="alpha/beta hydrolase"/>
    <property type="match status" value="1"/>
</dbReference>
<evidence type="ECO:0000256" key="2">
    <source>
        <dbReference type="ARBA" id="ARBA00022801"/>
    </source>
</evidence>
<evidence type="ECO:0000313" key="7">
    <source>
        <dbReference type="Proteomes" id="UP000286921"/>
    </source>
</evidence>
<dbReference type="PANTHER" id="PTHR43248">
    <property type="entry name" value="2-SUCCINYL-6-HYDROXY-2,4-CYCLOHEXADIENE-1-CARBOXYLATE SYNTHASE"/>
    <property type="match status" value="1"/>
</dbReference>
<dbReference type="InterPro" id="IPR000073">
    <property type="entry name" value="AB_hydrolase_1"/>
</dbReference>
<feature type="region of interest" description="Disordered" evidence="3">
    <location>
        <begin position="470"/>
        <end position="493"/>
    </location>
</feature>
<dbReference type="AlphaFoldDB" id="A0A401KQH7"/>
<keyword evidence="2 6" id="KW-0378">Hydrolase</keyword>
<proteinExistence type="inferred from homology"/>
<feature type="domain" description="Peptidase S33 tripeptidyl aminopeptidase-like C-terminal" evidence="5">
    <location>
        <begin position="522"/>
        <end position="629"/>
    </location>
</feature>
<dbReference type="STRING" id="105351.A0A401KQH7"/>
<dbReference type="PANTHER" id="PTHR43248:SF25">
    <property type="entry name" value="AB HYDROLASE-1 DOMAIN-CONTAINING PROTEIN-RELATED"/>
    <property type="match status" value="1"/>
</dbReference>
<sequence length="670" mass="73692">MPPDAKSPGYQPGMAVLPSRPHPAKGKAIRFLLSLALVAFAIVQLCGNFHKNRSVEQQLQSQTLDDESFKWEDVTPTKQLVYHPCFGDHECARLSLPMNWNRTDGEGSKIALAVIKLPAKVPVTDARYGGAILLNPGGPGGSGVSMVFRYGKAIQTIVDSPESPSADSASGKYFDVVSFDPRGVNNTTPNFSCFPDPATRKAWLLQSEAEGLLGSSEGVFDTRWARYEAFGMSCNQQGVTASKDGEWIGKFMNTAPVVADMVELVERHGEWRERETERLLSTAPNTFPVGTNVDAERIRLHNRWKKGEEKLLYWGFSYGTILGSTFAAMQPHRINRAVIDGVCNADDYYAGNWLTNLQDSDAAFNKFFEYCYTAGPSACPFALGGDPEDLKSRYEQILTNLTSSPIAVSPSGNRGPEIITYSDVKSLVVQALYVPLKLFDLVARLLAELEQGNGSSFADLKYEAKQWPVPPPCDSSSTQYKVPGESDQEAGRNILCTDGPGLDGTAKEDFRSYWNMLRGQSKAVGDFWAEVRMSCVKLETRPEWRYDGMRIQGPFAGNTSHPLLFIGNTYDPVTPLRNAHTMARGFPESIVLEQNSVGHCTLSGPSLCTAKAIRQYFQTGELPDPGTVCQVEELPFHLAGYERSQVMSPGDTELMSALHSLSEFRHLLGA</sequence>
<dbReference type="InterPro" id="IPR029058">
    <property type="entry name" value="AB_hydrolase_fold"/>
</dbReference>
<name>A0A401KQH7_ASPAW</name>
<evidence type="ECO:0000256" key="3">
    <source>
        <dbReference type="SAM" id="MobiDB-lite"/>
    </source>
</evidence>
<protein>
    <submittedName>
        <fullName evidence="6">Putative hydrolase Mb2247c</fullName>
    </submittedName>
</protein>
<comment type="caution">
    <text evidence="6">The sequence shown here is derived from an EMBL/GenBank/DDBJ whole genome shotgun (WGS) entry which is preliminary data.</text>
</comment>
<reference evidence="6 7" key="1">
    <citation type="submission" date="2016-09" db="EMBL/GenBank/DDBJ databases">
        <title>Aspergillus awamori IFM 58123T.</title>
        <authorList>
            <person name="Kusuya Y."/>
            <person name="Shimizu M."/>
            <person name="Takahashi H."/>
            <person name="Yaguchi T."/>
        </authorList>
    </citation>
    <scope>NUCLEOTIDE SEQUENCE [LARGE SCALE GENOMIC DNA]</scope>
    <source>
        <strain evidence="6 7">IFM 58123</strain>
    </source>
</reference>
<evidence type="ECO:0000259" key="5">
    <source>
        <dbReference type="Pfam" id="PF08386"/>
    </source>
</evidence>
<feature type="domain" description="AB hydrolase-1" evidence="4">
    <location>
        <begin position="131"/>
        <end position="350"/>
    </location>
</feature>
<comment type="similarity">
    <text evidence="1">Belongs to the peptidase S33 family.</text>
</comment>
<dbReference type="Pfam" id="PF08386">
    <property type="entry name" value="Abhydrolase_4"/>
    <property type="match status" value="1"/>
</dbReference>
<dbReference type="InterPro" id="IPR051601">
    <property type="entry name" value="Serine_prot/Carboxylest_S33"/>
</dbReference>
<evidence type="ECO:0000259" key="4">
    <source>
        <dbReference type="Pfam" id="PF00561"/>
    </source>
</evidence>
<gene>
    <name evidence="6" type="ORF">AAWM_04438</name>
</gene>
<evidence type="ECO:0000256" key="1">
    <source>
        <dbReference type="ARBA" id="ARBA00010088"/>
    </source>
</evidence>
<dbReference type="GO" id="GO:0016787">
    <property type="term" value="F:hydrolase activity"/>
    <property type="evidence" value="ECO:0007669"/>
    <property type="project" value="UniProtKB-KW"/>
</dbReference>
<dbReference type="InterPro" id="IPR013595">
    <property type="entry name" value="Pept_S33_TAP-like_C"/>
</dbReference>
<evidence type="ECO:0000313" key="6">
    <source>
        <dbReference type="EMBL" id="GCB21553.1"/>
    </source>
</evidence>
<accession>A0A401KQH7</accession>
<dbReference type="Proteomes" id="UP000286921">
    <property type="component" value="Unassembled WGS sequence"/>
</dbReference>
<dbReference type="Pfam" id="PF00561">
    <property type="entry name" value="Abhydrolase_1"/>
    <property type="match status" value="1"/>
</dbReference>